<dbReference type="GO" id="GO:0004190">
    <property type="term" value="F:aspartic-type endopeptidase activity"/>
    <property type="evidence" value="ECO:0007669"/>
    <property type="project" value="UniProtKB-KW"/>
</dbReference>
<comment type="caution">
    <text evidence="8">The sequence shown here is derived from an EMBL/GenBank/DDBJ whole genome shotgun (WGS) entry which is preliminary data.</text>
</comment>
<evidence type="ECO:0000256" key="3">
    <source>
        <dbReference type="ARBA" id="ARBA00022801"/>
    </source>
</evidence>
<dbReference type="GO" id="GO:0006508">
    <property type="term" value="P:proteolysis"/>
    <property type="evidence" value="ECO:0007669"/>
    <property type="project" value="UniProtKB-KW"/>
</dbReference>
<feature type="signal peptide" evidence="6">
    <location>
        <begin position="1"/>
        <end position="19"/>
    </location>
</feature>
<keyword evidence="6" id="KW-0732">Signal</keyword>
<feature type="transmembrane region" description="Helical" evidence="5">
    <location>
        <begin position="355"/>
        <end position="374"/>
    </location>
</feature>
<accession>A0A8S1R6A4</accession>
<sequence length="418" mass="48611">MIILIIAIVSCLDVNLTNLQLNYYSLPISANNITYNLLVDTGNEEMWIFGKNTNRKVYYECQNCTPIQNKSIDNMQGKINGIQYYQTFALMNQSLVLPIIDAYNVEYFYSMIADGVIGFNKKQLQKEDNLLKKLYFSNAIDTMQFGLLLNEQNCQSTSILSFGKPKKNYYINELQYVKVIESESWTVKGLSVEIIGKNKKQELESQNQMIVFDSGISKFLIQKNKFNKLIDIFNENYNLNCQKEIQNQINQIVCSYDDQSFPEININIDTNLSLTLLPQDYIDYCNYNYFLQYKCYLNFQQIDKTDVLVLGTVFFQKYYTHFDVSTFQIGIAKSIYYQRDKKNLSEIGNSYNNSMLYFSVILVLILLIAIYILLKMLLKQSIPLYLSVLEKSSSRSQEQEMEAITLKTQQNSQPPLTT</sequence>
<evidence type="ECO:0000256" key="2">
    <source>
        <dbReference type="ARBA" id="ARBA00022750"/>
    </source>
</evidence>
<dbReference type="InterPro" id="IPR033121">
    <property type="entry name" value="PEPTIDASE_A1"/>
</dbReference>
<evidence type="ECO:0000313" key="8">
    <source>
        <dbReference type="EMBL" id="CAD8122260.1"/>
    </source>
</evidence>
<evidence type="ECO:0000256" key="6">
    <source>
        <dbReference type="SAM" id="SignalP"/>
    </source>
</evidence>
<feature type="chain" id="PRO_5035751578" description="Peptidase A1 domain-containing protein" evidence="6">
    <location>
        <begin position="20"/>
        <end position="418"/>
    </location>
</feature>
<dbReference type="InterPro" id="IPR001461">
    <property type="entry name" value="Aspartic_peptidase_A1"/>
</dbReference>
<evidence type="ECO:0000313" key="9">
    <source>
        <dbReference type="Proteomes" id="UP000692954"/>
    </source>
</evidence>
<dbReference type="CDD" id="cd05471">
    <property type="entry name" value="pepsin_like"/>
    <property type="match status" value="1"/>
</dbReference>
<proteinExistence type="predicted"/>
<keyword evidence="5" id="KW-0472">Membrane</keyword>
<keyword evidence="3" id="KW-0378">Hydrolase</keyword>
<reference evidence="8" key="1">
    <citation type="submission" date="2021-01" db="EMBL/GenBank/DDBJ databases">
        <authorList>
            <consortium name="Genoscope - CEA"/>
            <person name="William W."/>
        </authorList>
    </citation>
    <scope>NUCLEOTIDE SEQUENCE</scope>
</reference>
<feature type="domain" description="Peptidase A1" evidence="7">
    <location>
        <begin position="22"/>
        <end position="332"/>
    </location>
</feature>
<evidence type="ECO:0000256" key="5">
    <source>
        <dbReference type="SAM" id="Phobius"/>
    </source>
</evidence>
<dbReference type="Proteomes" id="UP000692954">
    <property type="component" value="Unassembled WGS sequence"/>
</dbReference>
<dbReference type="PANTHER" id="PTHR47966:SF51">
    <property type="entry name" value="BETA-SITE APP-CLEAVING ENZYME, ISOFORM A-RELATED"/>
    <property type="match status" value="1"/>
</dbReference>
<protein>
    <recommendedName>
        <fullName evidence="7">Peptidase A1 domain-containing protein</fullName>
    </recommendedName>
</protein>
<dbReference type="PANTHER" id="PTHR47966">
    <property type="entry name" value="BETA-SITE APP-CLEAVING ENZYME, ISOFORM A-RELATED"/>
    <property type="match status" value="1"/>
</dbReference>
<dbReference type="EMBL" id="CAJJDN010000137">
    <property type="protein sequence ID" value="CAD8122260.1"/>
    <property type="molecule type" value="Genomic_DNA"/>
</dbReference>
<dbReference type="PROSITE" id="PS51767">
    <property type="entry name" value="PEPTIDASE_A1"/>
    <property type="match status" value="1"/>
</dbReference>
<keyword evidence="2" id="KW-0064">Aspartyl protease</keyword>
<organism evidence="8 9">
    <name type="scientific">Paramecium sonneborni</name>
    <dbReference type="NCBI Taxonomy" id="65129"/>
    <lineage>
        <taxon>Eukaryota</taxon>
        <taxon>Sar</taxon>
        <taxon>Alveolata</taxon>
        <taxon>Ciliophora</taxon>
        <taxon>Intramacronucleata</taxon>
        <taxon>Oligohymenophorea</taxon>
        <taxon>Peniculida</taxon>
        <taxon>Parameciidae</taxon>
        <taxon>Paramecium</taxon>
    </lineage>
</organism>
<keyword evidence="5" id="KW-0812">Transmembrane</keyword>
<feature type="compositionally biased region" description="Polar residues" evidence="4">
    <location>
        <begin position="406"/>
        <end position="418"/>
    </location>
</feature>
<feature type="region of interest" description="Disordered" evidence="4">
    <location>
        <begin position="399"/>
        <end position="418"/>
    </location>
</feature>
<evidence type="ECO:0000259" key="7">
    <source>
        <dbReference type="PROSITE" id="PS51767"/>
    </source>
</evidence>
<gene>
    <name evidence="8" type="ORF">PSON_ATCC_30995.1.T1370082</name>
</gene>
<dbReference type="FunFam" id="2.40.70.10:FF:000201">
    <property type="entry name" value="Uncharacterized protein"/>
    <property type="match status" value="1"/>
</dbReference>
<keyword evidence="9" id="KW-1185">Reference proteome</keyword>
<dbReference type="AlphaFoldDB" id="A0A8S1R6A4"/>
<name>A0A8S1R6A4_9CILI</name>
<evidence type="ECO:0000256" key="4">
    <source>
        <dbReference type="SAM" id="MobiDB-lite"/>
    </source>
</evidence>
<keyword evidence="5" id="KW-1133">Transmembrane helix</keyword>
<evidence type="ECO:0000256" key="1">
    <source>
        <dbReference type="ARBA" id="ARBA00022670"/>
    </source>
</evidence>
<dbReference type="InterPro" id="IPR034164">
    <property type="entry name" value="Pepsin-like_dom"/>
</dbReference>
<keyword evidence="1" id="KW-0645">Protease</keyword>
<dbReference type="OrthoDB" id="2747330at2759"/>
<dbReference type="Pfam" id="PF00026">
    <property type="entry name" value="Asp"/>
    <property type="match status" value="1"/>
</dbReference>
<dbReference type="FunFam" id="2.40.70.10:FF:000217">
    <property type="entry name" value="Chromosome 16, whole genome shotgun sequence"/>
    <property type="match status" value="1"/>
</dbReference>